<gene>
    <name evidence="1" type="ORF">DPMN_168079</name>
</gene>
<name>A0A9D4IWW9_DREPO</name>
<organism evidence="1 2">
    <name type="scientific">Dreissena polymorpha</name>
    <name type="common">Zebra mussel</name>
    <name type="synonym">Mytilus polymorpha</name>
    <dbReference type="NCBI Taxonomy" id="45954"/>
    <lineage>
        <taxon>Eukaryota</taxon>
        <taxon>Metazoa</taxon>
        <taxon>Spiralia</taxon>
        <taxon>Lophotrochozoa</taxon>
        <taxon>Mollusca</taxon>
        <taxon>Bivalvia</taxon>
        <taxon>Autobranchia</taxon>
        <taxon>Heteroconchia</taxon>
        <taxon>Euheterodonta</taxon>
        <taxon>Imparidentia</taxon>
        <taxon>Neoheterodontei</taxon>
        <taxon>Myida</taxon>
        <taxon>Dreissenoidea</taxon>
        <taxon>Dreissenidae</taxon>
        <taxon>Dreissena</taxon>
    </lineage>
</organism>
<dbReference type="AlphaFoldDB" id="A0A9D4IWW9"/>
<dbReference type="Proteomes" id="UP000828390">
    <property type="component" value="Unassembled WGS sequence"/>
</dbReference>
<evidence type="ECO:0000313" key="1">
    <source>
        <dbReference type="EMBL" id="KAH3789890.1"/>
    </source>
</evidence>
<reference evidence="1" key="1">
    <citation type="journal article" date="2019" name="bioRxiv">
        <title>The Genome of the Zebra Mussel, Dreissena polymorpha: A Resource for Invasive Species Research.</title>
        <authorList>
            <person name="McCartney M.A."/>
            <person name="Auch B."/>
            <person name="Kono T."/>
            <person name="Mallez S."/>
            <person name="Zhang Y."/>
            <person name="Obille A."/>
            <person name="Becker A."/>
            <person name="Abrahante J.E."/>
            <person name="Garbe J."/>
            <person name="Badalamenti J.P."/>
            <person name="Herman A."/>
            <person name="Mangelson H."/>
            <person name="Liachko I."/>
            <person name="Sullivan S."/>
            <person name="Sone E.D."/>
            <person name="Koren S."/>
            <person name="Silverstein K.A.T."/>
            <person name="Beckman K.B."/>
            <person name="Gohl D.M."/>
        </authorList>
    </citation>
    <scope>NUCLEOTIDE SEQUENCE</scope>
    <source>
        <strain evidence="1">Duluth1</strain>
        <tissue evidence="1">Whole animal</tissue>
    </source>
</reference>
<keyword evidence="2" id="KW-1185">Reference proteome</keyword>
<evidence type="ECO:0000313" key="2">
    <source>
        <dbReference type="Proteomes" id="UP000828390"/>
    </source>
</evidence>
<proteinExistence type="predicted"/>
<protein>
    <submittedName>
        <fullName evidence="1">Uncharacterized protein</fullName>
    </submittedName>
</protein>
<accession>A0A9D4IWW9</accession>
<sequence>MSIIAGDGGDVTVAVSGLRRFPERVCDPAFCVASEMALQFNTDWMFLWPLKCIMSVGATFSSLSFWPIRLPQEWFVSDDGPARTAQPFFEPYVQIYSCQPTASLTTRQSAQSNPGSLAQCKKDFLADNMPWVV</sequence>
<dbReference type="EMBL" id="JAIWYP010000008">
    <property type="protein sequence ID" value="KAH3789890.1"/>
    <property type="molecule type" value="Genomic_DNA"/>
</dbReference>
<reference evidence="1" key="2">
    <citation type="submission" date="2020-11" db="EMBL/GenBank/DDBJ databases">
        <authorList>
            <person name="McCartney M.A."/>
            <person name="Auch B."/>
            <person name="Kono T."/>
            <person name="Mallez S."/>
            <person name="Becker A."/>
            <person name="Gohl D.M."/>
            <person name="Silverstein K.A.T."/>
            <person name="Koren S."/>
            <person name="Bechman K.B."/>
            <person name="Herman A."/>
            <person name="Abrahante J.E."/>
            <person name="Garbe J."/>
        </authorList>
    </citation>
    <scope>NUCLEOTIDE SEQUENCE</scope>
    <source>
        <strain evidence="1">Duluth1</strain>
        <tissue evidence="1">Whole animal</tissue>
    </source>
</reference>
<comment type="caution">
    <text evidence="1">The sequence shown here is derived from an EMBL/GenBank/DDBJ whole genome shotgun (WGS) entry which is preliminary data.</text>
</comment>